<dbReference type="InterPro" id="IPR050316">
    <property type="entry name" value="Tyrosinase/Hemocyanin"/>
</dbReference>
<reference evidence="9" key="1">
    <citation type="submission" date="2021-10" db="EMBL/GenBank/DDBJ databases">
        <authorList>
            <person name="Lyu M."/>
            <person name="Wang X."/>
            <person name="Meng X."/>
            <person name="Xu K."/>
        </authorList>
    </citation>
    <scope>NUCLEOTIDE SEQUENCE</scope>
    <source>
        <strain evidence="9">A6</strain>
    </source>
</reference>
<evidence type="ECO:0000313" key="10">
    <source>
        <dbReference type="Proteomes" id="UP001165293"/>
    </source>
</evidence>
<protein>
    <submittedName>
        <fullName evidence="9">Tyrosinase family protein</fullName>
    </submittedName>
</protein>
<evidence type="ECO:0000256" key="3">
    <source>
        <dbReference type="ARBA" id="ARBA00022723"/>
    </source>
</evidence>
<dbReference type="EMBL" id="JAJGAK010000002">
    <property type="protein sequence ID" value="MCC8363309.1"/>
    <property type="molecule type" value="Genomic_DNA"/>
</dbReference>
<comment type="similarity">
    <text evidence="2">Belongs to the tyrosinase family.</text>
</comment>
<comment type="caution">
    <text evidence="9">The sequence shown here is derived from an EMBL/GenBank/DDBJ whole genome shotgun (WGS) entry which is preliminary data.</text>
</comment>
<evidence type="ECO:0000313" key="9">
    <source>
        <dbReference type="EMBL" id="MCC8363309.1"/>
    </source>
</evidence>
<dbReference type="InterPro" id="IPR008922">
    <property type="entry name" value="Di-copper_centre_dom_sf"/>
</dbReference>
<dbReference type="Proteomes" id="UP001165293">
    <property type="component" value="Unassembled WGS sequence"/>
</dbReference>
<dbReference type="Gene3D" id="1.10.1280.10">
    <property type="entry name" value="Di-copper center containing domain from catechol oxidase"/>
    <property type="match status" value="1"/>
</dbReference>
<evidence type="ECO:0000259" key="8">
    <source>
        <dbReference type="PROSITE" id="PS00498"/>
    </source>
</evidence>
<sequence length="509" mass="56292">MISLSRRRFLQGASAMPLALWLSKNAIAQSTSLVRYDIASSAGQDMLATYANAMRAMLARPESDPLSWMWQWYTHFVRTGTTKANEITRIFGSTSSPRKTLATSMWNTCQSHAGQNYNHFLPWHRMFLFFYEQVIREVSGRADFTLPYWDYTSADPAKRGILPPQFRMPGDPMWGTLYRSDRLALANSGQRIDLNQPTDQMDITATMASASYSNVGTVLGFCRSIDANIHGRIHVLTGNSSNMGSIPNSARDPLFWVHHANIDRLWASWNANFGGLNPTTGTWLNTQFTFSDRLGQPVTGRLRDFLSTSTLGYGYDVLVAPPAPKKKRTSSSSTLTAAQSTTQRLASLKASEPERVASATTTAKMGTSATRVTVERLSAAKQVAPVLGLAPADAPQRTYLVLTNLHTWKQPEVLYHVYLGPVRGSALNKNTYVGAINFFDAEFHDHGTSHQLDEALGPNFYSFDVTELLRRFERGGTVARDALQVTFVPGGKARADAGAMVATVELVRQ</sequence>
<comment type="cofactor">
    <cofactor evidence="1">
        <name>Cu(2+)</name>
        <dbReference type="ChEBI" id="CHEBI:29036"/>
    </cofactor>
</comment>
<dbReference type="Pfam" id="PF12142">
    <property type="entry name" value="PPO1_DWL"/>
    <property type="match status" value="1"/>
</dbReference>
<evidence type="ECO:0000256" key="5">
    <source>
        <dbReference type="ARBA" id="ARBA00023008"/>
    </source>
</evidence>
<dbReference type="Pfam" id="PF00264">
    <property type="entry name" value="Tyrosinase"/>
    <property type="match status" value="2"/>
</dbReference>
<gene>
    <name evidence="9" type="ORF">LK996_09510</name>
</gene>
<dbReference type="InterPro" id="IPR002227">
    <property type="entry name" value="Tyrosinase_Cu-bd"/>
</dbReference>
<dbReference type="PRINTS" id="PR00092">
    <property type="entry name" value="TYROSINASE"/>
</dbReference>
<dbReference type="RefSeq" id="WP_230526943.1">
    <property type="nucleotide sequence ID" value="NZ_JAJGAK010000002.1"/>
</dbReference>
<dbReference type="PANTHER" id="PTHR11474">
    <property type="entry name" value="TYROSINASE FAMILY MEMBER"/>
    <property type="match status" value="1"/>
</dbReference>
<dbReference type="SUPFAM" id="SSF48056">
    <property type="entry name" value="Di-copper centre-containing domain"/>
    <property type="match status" value="1"/>
</dbReference>
<evidence type="ECO:0000256" key="2">
    <source>
        <dbReference type="ARBA" id="ARBA00009928"/>
    </source>
</evidence>
<organism evidence="9 10">
    <name type="scientific">Noviluteimonas lactosilytica</name>
    <dbReference type="NCBI Taxonomy" id="2888523"/>
    <lineage>
        <taxon>Bacteria</taxon>
        <taxon>Pseudomonadati</taxon>
        <taxon>Pseudomonadota</taxon>
        <taxon>Gammaproteobacteria</taxon>
        <taxon>Lysobacterales</taxon>
        <taxon>Lysobacteraceae</taxon>
        <taxon>Noviluteimonas</taxon>
    </lineage>
</organism>
<keyword evidence="3" id="KW-0479">Metal-binding</keyword>
<dbReference type="InterPro" id="IPR006311">
    <property type="entry name" value="TAT_signal"/>
</dbReference>
<feature type="signal peptide" evidence="7">
    <location>
        <begin position="1"/>
        <end position="28"/>
    </location>
</feature>
<feature type="region of interest" description="Disordered" evidence="6">
    <location>
        <begin position="323"/>
        <end position="365"/>
    </location>
</feature>
<keyword evidence="5" id="KW-0186">Copper</keyword>
<evidence type="ECO:0000256" key="4">
    <source>
        <dbReference type="ARBA" id="ARBA00023002"/>
    </source>
</evidence>
<accession>A0ABS8JID1</accession>
<keyword evidence="4" id="KW-0560">Oxidoreductase</keyword>
<name>A0ABS8JID1_9GAMM</name>
<dbReference type="PROSITE" id="PS51318">
    <property type="entry name" value="TAT"/>
    <property type="match status" value="1"/>
</dbReference>
<dbReference type="PANTHER" id="PTHR11474:SF76">
    <property type="entry name" value="SHKT DOMAIN-CONTAINING PROTEIN"/>
    <property type="match status" value="1"/>
</dbReference>
<evidence type="ECO:0000256" key="6">
    <source>
        <dbReference type="SAM" id="MobiDB-lite"/>
    </source>
</evidence>
<dbReference type="Pfam" id="PF25271">
    <property type="entry name" value="DUF7868"/>
    <property type="match status" value="1"/>
</dbReference>
<keyword evidence="10" id="KW-1185">Reference proteome</keyword>
<feature type="compositionally biased region" description="Low complexity" evidence="6">
    <location>
        <begin position="330"/>
        <end position="347"/>
    </location>
</feature>
<feature type="domain" description="Tyrosinase copper-binding" evidence="8">
    <location>
        <begin position="252"/>
        <end position="263"/>
    </location>
</feature>
<dbReference type="PROSITE" id="PS00498">
    <property type="entry name" value="TYROSINASE_2"/>
    <property type="match status" value="1"/>
</dbReference>
<proteinExistence type="inferred from homology"/>
<dbReference type="InterPro" id="IPR022739">
    <property type="entry name" value="Polyphenol_oxidase_cen"/>
</dbReference>
<feature type="chain" id="PRO_5047528171" evidence="7">
    <location>
        <begin position="29"/>
        <end position="509"/>
    </location>
</feature>
<keyword evidence="7" id="KW-0732">Signal</keyword>
<evidence type="ECO:0000256" key="7">
    <source>
        <dbReference type="SAM" id="SignalP"/>
    </source>
</evidence>
<dbReference type="InterPro" id="IPR057190">
    <property type="entry name" value="DUF7868"/>
</dbReference>
<evidence type="ECO:0000256" key="1">
    <source>
        <dbReference type="ARBA" id="ARBA00001973"/>
    </source>
</evidence>